<keyword evidence="1" id="KW-0812">Transmembrane</keyword>
<accession>A0A8D8CNV3</accession>
<keyword evidence="1" id="KW-1133">Transmembrane helix</keyword>
<evidence type="ECO:0000256" key="1">
    <source>
        <dbReference type="SAM" id="Phobius"/>
    </source>
</evidence>
<dbReference type="EMBL" id="HBUE01132542">
    <property type="protein sequence ID" value="CAG6497123.1"/>
    <property type="molecule type" value="Transcribed_RNA"/>
</dbReference>
<organism evidence="2">
    <name type="scientific">Culex pipiens</name>
    <name type="common">House mosquito</name>
    <dbReference type="NCBI Taxonomy" id="7175"/>
    <lineage>
        <taxon>Eukaryota</taxon>
        <taxon>Metazoa</taxon>
        <taxon>Ecdysozoa</taxon>
        <taxon>Arthropoda</taxon>
        <taxon>Hexapoda</taxon>
        <taxon>Insecta</taxon>
        <taxon>Pterygota</taxon>
        <taxon>Neoptera</taxon>
        <taxon>Endopterygota</taxon>
        <taxon>Diptera</taxon>
        <taxon>Nematocera</taxon>
        <taxon>Culicoidea</taxon>
        <taxon>Culicidae</taxon>
        <taxon>Culicinae</taxon>
        <taxon>Culicini</taxon>
        <taxon>Culex</taxon>
        <taxon>Culex</taxon>
    </lineage>
</organism>
<reference evidence="2" key="1">
    <citation type="submission" date="2021-05" db="EMBL/GenBank/DDBJ databases">
        <authorList>
            <person name="Alioto T."/>
            <person name="Alioto T."/>
            <person name="Gomez Garrido J."/>
        </authorList>
    </citation>
    <scope>NUCLEOTIDE SEQUENCE</scope>
</reference>
<dbReference type="EMBL" id="HBUE01273848">
    <property type="protein sequence ID" value="CAG6565224.1"/>
    <property type="molecule type" value="Transcribed_RNA"/>
</dbReference>
<protein>
    <submittedName>
        <fullName evidence="2">(northern house mosquito) hypothetical protein</fullName>
    </submittedName>
</protein>
<evidence type="ECO:0000313" key="2">
    <source>
        <dbReference type="EMBL" id="CAG6497123.1"/>
    </source>
</evidence>
<keyword evidence="1" id="KW-0472">Membrane</keyword>
<name>A0A8D8CNV3_CULPI</name>
<dbReference type="EMBL" id="HBUE01273846">
    <property type="protein sequence ID" value="CAG6565220.1"/>
    <property type="molecule type" value="Transcribed_RNA"/>
</dbReference>
<dbReference type="EMBL" id="HBUE01168497">
    <property type="protein sequence ID" value="CAG6513740.1"/>
    <property type="molecule type" value="Transcribed_RNA"/>
</dbReference>
<sequence>MVAVSAIPDGRVDQRASLLQPANKHLPHRSIPPEVQILPLLPAAAAAVIAFAISNPHIRHRSPRQSRQWLRPAPLLAPSVHLNRWRWRLQRRLPDLWNCRLTLPVGLRRVLLMHH</sequence>
<feature type="transmembrane region" description="Helical" evidence="1">
    <location>
        <begin position="37"/>
        <end position="58"/>
    </location>
</feature>
<dbReference type="EMBL" id="HBUE01168499">
    <property type="protein sequence ID" value="CAG6513744.1"/>
    <property type="molecule type" value="Transcribed_RNA"/>
</dbReference>
<dbReference type="AlphaFoldDB" id="A0A8D8CNV3"/>
<proteinExistence type="predicted"/>